<evidence type="ECO:0000313" key="3">
    <source>
        <dbReference type="Proteomes" id="UP000007879"/>
    </source>
</evidence>
<feature type="signal peptide" evidence="1">
    <location>
        <begin position="1"/>
        <end position="21"/>
    </location>
</feature>
<feature type="chain" id="PRO_5012553068" evidence="1">
    <location>
        <begin position="22"/>
        <end position="202"/>
    </location>
</feature>
<gene>
    <name evidence="2" type="primary">109582925</name>
</gene>
<keyword evidence="3" id="KW-1185">Reference proteome</keyword>
<dbReference type="AlphaFoldDB" id="A0A1X7UMB1"/>
<dbReference type="InParanoid" id="A0A1X7UMB1"/>
<accession>A0A1X7UMB1</accession>
<dbReference type="EnsemblMetazoa" id="Aqu2.1.28552_001">
    <property type="protein sequence ID" value="Aqu2.1.28552_001"/>
    <property type="gene ID" value="Aqu2.1.28552"/>
</dbReference>
<dbReference type="KEGG" id="aqu:109582925"/>
<reference evidence="3" key="1">
    <citation type="journal article" date="2010" name="Nature">
        <title>The Amphimedon queenslandica genome and the evolution of animal complexity.</title>
        <authorList>
            <person name="Srivastava M."/>
            <person name="Simakov O."/>
            <person name="Chapman J."/>
            <person name="Fahey B."/>
            <person name="Gauthier M.E."/>
            <person name="Mitros T."/>
            <person name="Richards G.S."/>
            <person name="Conaco C."/>
            <person name="Dacre M."/>
            <person name="Hellsten U."/>
            <person name="Larroux C."/>
            <person name="Putnam N.H."/>
            <person name="Stanke M."/>
            <person name="Adamska M."/>
            <person name="Darling A."/>
            <person name="Degnan S.M."/>
            <person name="Oakley T.H."/>
            <person name="Plachetzki D.C."/>
            <person name="Zhai Y."/>
            <person name="Adamski M."/>
            <person name="Calcino A."/>
            <person name="Cummins S.F."/>
            <person name="Goodstein D.M."/>
            <person name="Harris C."/>
            <person name="Jackson D.J."/>
            <person name="Leys S.P."/>
            <person name="Shu S."/>
            <person name="Woodcroft B.J."/>
            <person name="Vervoort M."/>
            <person name="Kosik K.S."/>
            <person name="Manning G."/>
            <person name="Degnan B.M."/>
            <person name="Rokhsar D.S."/>
        </authorList>
    </citation>
    <scope>NUCLEOTIDE SEQUENCE [LARGE SCALE GENOMIC DNA]</scope>
</reference>
<evidence type="ECO:0000256" key="1">
    <source>
        <dbReference type="SAM" id="SignalP"/>
    </source>
</evidence>
<keyword evidence="1" id="KW-0732">Signal</keyword>
<dbReference type="Proteomes" id="UP000007879">
    <property type="component" value="Unassembled WGS sequence"/>
</dbReference>
<reference evidence="2" key="2">
    <citation type="submission" date="2017-05" db="UniProtKB">
        <authorList>
            <consortium name="EnsemblMetazoa"/>
        </authorList>
    </citation>
    <scope>IDENTIFICATION</scope>
</reference>
<dbReference type="EnsemblMetazoa" id="XM_019997995.1">
    <property type="protein sequence ID" value="XP_019853554.1"/>
    <property type="gene ID" value="LOC109582925"/>
</dbReference>
<name>A0A1X7UMB1_AMPQE</name>
<evidence type="ECO:0000313" key="2">
    <source>
        <dbReference type="EnsemblMetazoa" id="Aqu2.1.28552_001"/>
    </source>
</evidence>
<organism evidence="2">
    <name type="scientific">Amphimedon queenslandica</name>
    <name type="common">Sponge</name>
    <dbReference type="NCBI Taxonomy" id="400682"/>
    <lineage>
        <taxon>Eukaryota</taxon>
        <taxon>Metazoa</taxon>
        <taxon>Porifera</taxon>
        <taxon>Demospongiae</taxon>
        <taxon>Heteroscleromorpha</taxon>
        <taxon>Haplosclerida</taxon>
        <taxon>Niphatidae</taxon>
        <taxon>Amphimedon</taxon>
    </lineage>
</organism>
<protein>
    <submittedName>
        <fullName evidence="2">Uncharacterized protein</fullName>
    </submittedName>
</protein>
<proteinExistence type="predicted"/>
<sequence length="202" mass="23628">MKPSLVLYFIISAFLMSTIKCLQNEDQDIIEDKEKLFEDPDFVENIDEIAAEVEQSPLQDESNEAGYDEEDNNALITEVTEFDKNSTCLNQDNCRRLTTTERVCGKFTIPRRCNKRIAYRVQSPRFIKVSKRVCSYNTFFYKGRKCRSSKYYTITKFKVAYRSVMKHKVYSSTCFSTKQKCKTITFTASPNWRSQLVKNTPQ</sequence>